<evidence type="ECO:0000313" key="2">
    <source>
        <dbReference type="Proteomes" id="UP000045285"/>
    </source>
</evidence>
<accession>A0A090FTB5</accession>
<keyword evidence="2" id="KW-1185">Reference proteome</keyword>
<reference evidence="2" key="1">
    <citation type="submission" date="2014-08" db="EMBL/GenBank/DDBJ databases">
        <authorList>
            <person name="Moulin L."/>
        </authorList>
    </citation>
    <scope>NUCLEOTIDE SEQUENCE [LARGE SCALE GENOMIC DNA]</scope>
</reference>
<gene>
    <name evidence="1" type="ORF">MPL3356_390179</name>
</gene>
<dbReference type="AlphaFoldDB" id="A0A090FTB5"/>
<dbReference type="Proteomes" id="UP000045285">
    <property type="component" value="Unassembled WGS sequence"/>
</dbReference>
<protein>
    <submittedName>
        <fullName evidence="1">Uncharacterized protein</fullName>
    </submittedName>
</protein>
<proteinExistence type="predicted"/>
<organism evidence="1 2">
    <name type="scientific">Mesorhizobium plurifarium</name>
    <dbReference type="NCBI Taxonomy" id="69974"/>
    <lineage>
        <taxon>Bacteria</taxon>
        <taxon>Pseudomonadati</taxon>
        <taxon>Pseudomonadota</taxon>
        <taxon>Alphaproteobacteria</taxon>
        <taxon>Hyphomicrobiales</taxon>
        <taxon>Phyllobacteriaceae</taxon>
        <taxon>Mesorhizobium</taxon>
    </lineage>
</organism>
<sequence length="87" mass="9905">MRRKAPRAQGKWGRLVTQVVTQPASWRGIDRTDFTLKPLFLKWSEWRDSNTRPPDPKSGALPGCATLRRPAAYRGLTPGRQHKNGRP</sequence>
<dbReference type="AntiFam" id="ANF00011">
    <property type="entry name" value="tRNA translation"/>
</dbReference>
<name>A0A090FTB5_MESPL</name>
<evidence type="ECO:0000313" key="1">
    <source>
        <dbReference type="EMBL" id="CDX22164.1"/>
    </source>
</evidence>
<dbReference type="EMBL" id="CCMZ01000033">
    <property type="protein sequence ID" value="CDX22164.1"/>
    <property type="molecule type" value="Genomic_DNA"/>
</dbReference>